<protein>
    <submittedName>
        <fullName evidence="2">DUF2628 domain-containing protein</fullName>
    </submittedName>
</protein>
<sequence length="117" mass="13235">MPDVPLSAQERRLRLRREARASRVEAAALADSFDESTGLSWFWALVFGPLYYLVHGFYARALVVLLLDLMVIGFVLSPFLAYPAWRKRALGRAEAMLRVDRDRPSTGRVLYPGRAPA</sequence>
<dbReference type="RefSeq" id="WP_121533470.1">
    <property type="nucleotide sequence ID" value="NZ_RCHI01000008.1"/>
</dbReference>
<dbReference type="Pfam" id="PF10947">
    <property type="entry name" value="DUF2628"/>
    <property type="match status" value="1"/>
</dbReference>
<keyword evidence="1" id="KW-0472">Membrane</keyword>
<keyword evidence="1" id="KW-1133">Transmembrane helix</keyword>
<organism evidence="2 3">
    <name type="scientific">Paenirhodobacter hankyongi</name>
    <dbReference type="NCBI Taxonomy" id="2294033"/>
    <lineage>
        <taxon>Bacteria</taxon>
        <taxon>Pseudomonadati</taxon>
        <taxon>Pseudomonadota</taxon>
        <taxon>Alphaproteobacteria</taxon>
        <taxon>Rhodobacterales</taxon>
        <taxon>Rhodobacter group</taxon>
        <taxon>Paenirhodobacter</taxon>
    </lineage>
</organism>
<dbReference type="InterPro" id="IPR024399">
    <property type="entry name" value="DUF2628"/>
</dbReference>
<keyword evidence="1" id="KW-0812">Transmembrane</keyword>
<feature type="transmembrane region" description="Helical" evidence="1">
    <location>
        <begin position="57"/>
        <end position="82"/>
    </location>
</feature>
<evidence type="ECO:0000313" key="2">
    <source>
        <dbReference type="EMBL" id="RLL64691.1"/>
    </source>
</evidence>
<keyword evidence="3" id="KW-1185">Reference proteome</keyword>
<dbReference type="AlphaFoldDB" id="A0A421BP97"/>
<dbReference type="Proteomes" id="UP000279673">
    <property type="component" value="Unassembled WGS sequence"/>
</dbReference>
<evidence type="ECO:0000256" key="1">
    <source>
        <dbReference type="SAM" id="Phobius"/>
    </source>
</evidence>
<accession>A0A421BP97</accession>
<name>A0A421BP97_9RHOB</name>
<proteinExistence type="predicted"/>
<reference evidence="2 3" key="1">
    <citation type="submission" date="2018-10" db="EMBL/GenBank/DDBJ databases">
        <title>Rhodobacter sp . BO-81.</title>
        <authorList>
            <person name="Im W.T."/>
        </authorList>
    </citation>
    <scope>NUCLEOTIDE SEQUENCE [LARGE SCALE GENOMIC DNA]</scope>
    <source>
        <strain evidence="2 3">BO-81</strain>
    </source>
</reference>
<gene>
    <name evidence="2" type="ORF">DYS74_10195</name>
</gene>
<evidence type="ECO:0000313" key="3">
    <source>
        <dbReference type="Proteomes" id="UP000279673"/>
    </source>
</evidence>
<comment type="caution">
    <text evidence="2">The sequence shown here is derived from an EMBL/GenBank/DDBJ whole genome shotgun (WGS) entry which is preliminary data.</text>
</comment>
<dbReference type="EMBL" id="RCHI01000008">
    <property type="protein sequence ID" value="RLL64691.1"/>
    <property type="molecule type" value="Genomic_DNA"/>
</dbReference>